<evidence type="ECO:0000313" key="3">
    <source>
        <dbReference type="Proteomes" id="UP001190700"/>
    </source>
</evidence>
<evidence type="ECO:0000256" key="1">
    <source>
        <dbReference type="SAM" id="MobiDB-lite"/>
    </source>
</evidence>
<sequence length="132" mass="14237">MFVVDYICGLFADVPSDDPSPTSKIVLSGGGCPEANGLYIPEPYSPNLGPPTWKHETNDFQFYSMDFGDGNVTWVVEGSSAKSISSGPVCAYSLKQERDGRDAPGLEGTWECPNGHDPPPKFRYVAVQEASS</sequence>
<accession>A0AAE0GMR9</accession>
<organism evidence="2 3">
    <name type="scientific">Cymbomonas tetramitiformis</name>
    <dbReference type="NCBI Taxonomy" id="36881"/>
    <lineage>
        <taxon>Eukaryota</taxon>
        <taxon>Viridiplantae</taxon>
        <taxon>Chlorophyta</taxon>
        <taxon>Pyramimonadophyceae</taxon>
        <taxon>Pyramimonadales</taxon>
        <taxon>Pyramimonadaceae</taxon>
        <taxon>Cymbomonas</taxon>
    </lineage>
</organism>
<keyword evidence="3" id="KW-1185">Reference proteome</keyword>
<feature type="region of interest" description="Disordered" evidence="1">
    <location>
        <begin position="99"/>
        <end position="118"/>
    </location>
</feature>
<dbReference type="AlphaFoldDB" id="A0AAE0GMR9"/>
<proteinExistence type="predicted"/>
<reference evidence="2 3" key="1">
    <citation type="journal article" date="2015" name="Genome Biol. Evol.">
        <title>Comparative Genomics of a Bacterivorous Green Alga Reveals Evolutionary Causalities and Consequences of Phago-Mixotrophic Mode of Nutrition.</title>
        <authorList>
            <person name="Burns J.A."/>
            <person name="Paasch A."/>
            <person name="Narechania A."/>
            <person name="Kim E."/>
        </authorList>
    </citation>
    <scope>NUCLEOTIDE SEQUENCE [LARGE SCALE GENOMIC DNA]</scope>
    <source>
        <strain evidence="2 3">PLY_AMNH</strain>
    </source>
</reference>
<comment type="caution">
    <text evidence="2">The sequence shown here is derived from an EMBL/GenBank/DDBJ whole genome shotgun (WGS) entry which is preliminary data.</text>
</comment>
<evidence type="ECO:0000313" key="2">
    <source>
        <dbReference type="EMBL" id="KAK3280857.1"/>
    </source>
</evidence>
<name>A0AAE0GMR9_9CHLO</name>
<dbReference type="EMBL" id="LGRX02004233">
    <property type="protein sequence ID" value="KAK3280857.1"/>
    <property type="molecule type" value="Genomic_DNA"/>
</dbReference>
<protein>
    <submittedName>
        <fullName evidence="2">Uncharacterized protein</fullName>
    </submittedName>
</protein>
<gene>
    <name evidence="2" type="ORF">CYMTET_11328</name>
</gene>
<dbReference type="Proteomes" id="UP001190700">
    <property type="component" value="Unassembled WGS sequence"/>
</dbReference>